<evidence type="ECO:0000313" key="3">
    <source>
        <dbReference type="Proteomes" id="UP000438448"/>
    </source>
</evidence>
<feature type="compositionally biased region" description="Basic and acidic residues" evidence="1">
    <location>
        <begin position="59"/>
        <end position="69"/>
    </location>
</feature>
<name>A0A7K0DB72_9NOCA</name>
<dbReference type="AlphaFoldDB" id="A0A7K0DB72"/>
<comment type="caution">
    <text evidence="2">The sequence shown here is derived from an EMBL/GenBank/DDBJ whole genome shotgun (WGS) entry which is preliminary data.</text>
</comment>
<proteinExistence type="predicted"/>
<feature type="compositionally biased region" description="Low complexity" evidence="1">
    <location>
        <begin position="34"/>
        <end position="48"/>
    </location>
</feature>
<evidence type="ECO:0000313" key="2">
    <source>
        <dbReference type="EMBL" id="MQY22977.1"/>
    </source>
</evidence>
<evidence type="ECO:0000256" key="1">
    <source>
        <dbReference type="SAM" id="MobiDB-lite"/>
    </source>
</evidence>
<gene>
    <name evidence="2" type="ORF">NRB20_61010</name>
</gene>
<accession>A0A7K0DB72</accession>
<feature type="region of interest" description="Disordered" evidence="1">
    <location>
        <begin position="34"/>
        <end position="87"/>
    </location>
</feature>
<organism evidence="2 3">
    <name type="scientific">Nocardia macrotermitis</name>
    <dbReference type="NCBI Taxonomy" id="2585198"/>
    <lineage>
        <taxon>Bacteria</taxon>
        <taxon>Bacillati</taxon>
        <taxon>Actinomycetota</taxon>
        <taxon>Actinomycetes</taxon>
        <taxon>Mycobacteriales</taxon>
        <taxon>Nocardiaceae</taxon>
        <taxon>Nocardia</taxon>
    </lineage>
</organism>
<dbReference type="EMBL" id="WEGK01000016">
    <property type="protein sequence ID" value="MQY22977.1"/>
    <property type="molecule type" value="Genomic_DNA"/>
</dbReference>
<sequence>MRCPTGRALGLPHSRFRPQPRMAVRSFPPQPFLFPRLPRSSSSRPVSSAQPFPLSQEASNRRSEFHISDESSAQIGPTHPRPAASSGPLLLPARRFLRPAVSSGPLLPPARRFLRPAVSSGPLLLPARRFFRPAASSGPLLLPARCFFRPAVSSGPLLLPARCFLRPAASSGPLLPPSRRSLRADTFAVRLCLRPCTALRRLRSGPLSVRDKSLLSSEVCPSGLSVHPASTLSLEPPSDKAYPASVSWSGINCDRSVCLTGNLTEREMSATIPSVDRPSSP</sequence>
<keyword evidence="3" id="KW-1185">Reference proteome</keyword>
<reference evidence="2 3" key="1">
    <citation type="submission" date="2019-10" db="EMBL/GenBank/DDBJ databases">
        <title>Nocardia macrotermitis sp. nov. and Nocardia aurantia sp. nov., isolated from the gut of fungus growing-termite Macrotermes natalensis.</title>
        <authorList>
            <person name="Benndorf R."/>
            <person name="Schwitalla J."/>
            <person name="Martin K."/>
            <person name="De Beer W."/>
            <person name="Kaster A.-K."/>
            <person name="Vollmers J."/>
            <person name="Poulsen M."/>
            <person name="Beemelmanns C."/>
        </authorList>
    </citation>
    <scope>NUCLEOTIDE SEQUENCE [LARGE SCALE GENOMIC DNA]</scope>
    <source>
        <strain evidence="2 3">RB20</strain>
    </source>
</reference>
<protein>
    <submittedName>
        <fullName evidence="2">Uncharacterized protein</fullName>
    </submittedName>
</protein>
<feature type="region of interest" description="Disordered" evidence="1">
    <location>
        <begin position="1"/>
        <end position="22"/>
    </location>
</feature>
<dbReference type="Proteomes" id="UP000438448">
    <property type="component" value="Unassembled WGS sequence"/>
</dbReference>